<dbReference type="PANTHER" id="PTHR22835:SF536">
    <property type="entry name" value="OS05G0401000 PROTEIN"/>
    <property type="match status" value="1"/>
</dbReference>
<name>A0A822XJP8_NELNU</name>
<sequence length="85" mass="9295">MACNLRGPLFELETGETVVFKYPAVFNFGDSNSDTGGLIAAGIGDRLEPPNGQTYFLKPSGRFCDGRLIIDFLSNFSPTLLQVLY</sequence>
<protein>
    <recommendedName>
        <fullName evidence="4">GDSL esterase/lipase</fullName>
    </recommendedName>
</protein>
<proteinExistence type="inferred from homology"/>
<evidence type="ECO:0000256" key="1">
    <source>
        <dbReference type="ARBA" id="ARBA00008668"/>
    </source>
</evidence>
<evidence type="ECO:0000313" key="2">
    <source>
        <dbReference type="EMBL" id="DAD19371.1"/>
    </source>
</evidence>
<dbReference type="AlphaFoldDB" id="A0A822XJP8"/>
<reference evidence="2 3" key="1">
    <citation type="journal article" date="2020" name="Mol. Biol. Evol.">
        <title>Distinct Expression and Methylation Patterns for Genes with Different Fates following a Single Whole-Genome Duplication in Flowering Plants.</title>
        <authorList>
            <person name="Shi T."/>
            <person name="Rahmani R.S."/>
            <person name="Gugger P.F."/>
            <person name="Wang M."/>
            <person name="Li H."/>
            <person name="Zhang Y."/>
            <person name="Li Z."/>
            <person name="Wang Q."/>
            <person name="Van de Peer Y."/>
            <person name="Marchal K."/>
            <person name="Chen J."/>
        </authorList>
    </citation>
    <scope>NUCLEOTIDE SEQUENCE [LARGE SCALE GENOMIC DNA]</scope>
    <source>
        <tissue evidence="2">Leaf</tissue>
    </source>
</reference>
<comment type="similarity">
    <text evidence="1">Belongs to the 'GDSL' lipolytic enzyme family.</text>
</comment>
<accession>A0A822XJP8</accession>
<gene>
    <name evidence="2" type="ORF">HUJ06_020834</name>
</gene>
<dbReference type="InterPro" id="IPR036514">
    <property type="entry name" value="SGNH_hydro_sf"/>
</dbReference>
<evidence type="ECO:0000313" key="3">
    <source>
        <dbReference type="Proteomes" id="UP000607653"/>
    </source>
</evidence>
<dbReference type="Gene3D" id="3.40.50.1110">
    <property type="entry name" value="SGNH hydrolase"/>
    <property type="match status" value="1"/>
</dbReference>
<organism evidence="2 3">
    <name type="scientific">Nelumbo nucifera</name>
    <name type="common">Sacred lotus</name>
    <dbReference type="NCBI Taxonomy" id="4432"/>
    <lineage>
        <taxon>Eukaryota</taxon>
        <taxon>Viridiplantae</taxon>
        <taxon>Streptophyta</taxon>
        <taxon>Embryophyta</taxon>
        <taxon>Tracheophyta</taxon>
        <taxon>Spermatophyta</taxon>
        <taxon>Magnoliopsida</taxon>
        <taxon>Proteales</taxon>
        <taxon>Nelumbonaceae</taxon>
        <taxon>Nelumbo</taxon>
    </lineage>
</organism>
<evidence type="ECO:0008006" key="4">
    <source>
        <dbReference type="Google" id="ProtNLM"/>
    </source>
</evidence>
<dbReference type="EMBL" id="DUZY01000001">
    <property type="protein sequence ID" value="DAD19371.1"/>
    <property type="molecule type" value="Genomic_DNA"/>
</dbReference>
<keyword evidence="3" id="KW-1185">Reference proteome</keyword>
<comment type="caution">
    <text evidence="2">The sequence shown here is derived from an EMBL/GenBank/DDBJ whole genome shotgun (WGS) entry which is preliminary data.</text>
</comment>
<dbReference type="Proteomes" id="UP000607653">
    <property type="component" value="Unassembled WGS sequence"/>
</dbReference>
<dbReference type="PANTHER" id="PTHR22835">
    <property type="entry name" value="ZINC FINGER FYVE DOMAIN CONTAINING PROTEIN"/>
    <property type="match status" value="1"/>
</dbReference>